<keyword evidence="2" id="KW-0732">Signal</keyword>
<feature type="compositionally biased region" description="Basic and acidic residues" evidence="1">
    <location>
        <begin position="291"/>
        <end position="303"/>
    </location>
</feature>
<feature type="chain" id="PRO_5043886349" evidence="2">
    <location>
        <begin position="37"/>
        <end position="321"/>
    </location>
</feature>
<evidence type="ECO:0000313" key="4">
    <source>
        <dbReference type="Proteomes" id="UP001314263"/>
    </source>
</evidence>
<evidence type="ECO:0000256" key="1">
    <source>
        <dbReference type="SAM" id="MobiDB-lite"/>
    </source>
</evidence>
<proteinExistence type="predicted"/>
<evidence type="ECO:0000256" key="2">
    <source>
        <dbReference type="SAM" id="SignalP"/>
    </source>
</evidence>
<sequence length="321" mass="33697">MCRQAHAGSPPLHRALAWPSFLVTLILLGGWPTAEALYHPNGTWAGISDSEESTQKWAATIAFMALQTTNYNETSAQGVIAYLEFLTLRAIYEVYIGNRTFQADRVKQNFNNIKPVANASDLTTRLSEVPQQGIEALVGNAPLPNVTQVLGGLVTLVDPIAFADSSAKIRASGVASVIAATGIDYNPCVVASGPLGALAVAEAIGIQPQLITVGPSGAVLVAVGLNINPTLINIGGSLQPNIVVGYSVAPALISVQPSVDLRIKVKKSVGSPMVTANIIPRPPQPPVTPKPPKELPNDPKIGKLDVNITTLPADDDSHKHP</sequence>
<gene>
    <name evidence="3" type="ORF">CVIRNUC_005519</name>
</gene>
<organism evidence="3 4">
    <name type="scientific">Coccomyxa viridis</name>
    <dbReference type="NCBI Taxonomy" id="1274662"/>
    <lineage>
        <taxon>Eukaryota</taxon>
        <taxon>Viridiplantae</taxon>
        <taxon>Chlorophyta</taxon>
        <taxon>core chlorophytes</taxon>
        <taxon>Trebouxiophyceae</taxon>
        <taxon>Trebouxiophyceae incertae sedis</taxon>
        <taxon>Coccomyxaceae</taxon>
        <taxon>Coccomyxa</taxon>
    </lineage>
</organism>
<accession>A0AAV1I7N7</accession>
<comment type="caution">
    <text evidence="3">The sequence shown here is derived from an EMBL/GenBank/DDBJ whole genome shotgun (WGS) entry which is preliminary data.</text>
</comment>
<evidence type="ECO:0000313" key="3">
    <source>
        <dbReference type="EMBL" id="CAK0781970.1"/>
    </source>
</evidence>
<keyword evidence="4" id="KW-1185">Reference proteome</keyword>
<dbReference type="AlphaFoldDB" id="A0AAV1I7N7"/>
<protein>
    <submittedName>
        <fullName evidence="3">Uncharacterized protein</fullName>
    </submittedName>
</protein>
<feature type="region of interest" description="Disordered" evidence="1">
    <location>
        <begin position="274"/>
        <end position="321"/>
    </location>
</feature>
<dbReference type="EMBL" id="CAUYUE010000006">
    <property type="protein sequence ID" value="CAK0781970.1"/>
    <property type="molecule type" value="Genomic_DNA"/>
</dbReference>
<feature type="compositionally biased region" description="Pro residues" evidence="1">
    <location>
        <begin position="280"/>
        <end position="290"/>
    </location>
</feature>
<reference evidence="3 4" key="1">
    <citation type="submission" date="2023-10" db="EMBL/GenBank/DDBJ databases">
        <authorList>
            <person name="Maclean D."/>
            <person name="Macfadyen A."/>
        </authorList>
    </citation>
    <scope>NUCLEOTIDE SEQUENCE [LARGE SCALE GENOMIC DNA]</scope>
</reference>
<name>A0AAV1I7N7_9CHLO</name>
<dbReference type="Proteomes" id="UP001314263">
    <property type="component" value="Unassembled WGS sequence"/>
</dbReference>
<feature type="signal peptide" evidence="2">
    <location>
        <begin position="1"/>
        <end position="36"/>
    </location>
</feature>